<comment type="subcellular location">
    <subcellularLocation>
        <location evidence="1">Mitochondrion outer membrane</location>
        <topology evidence="1">Single-pass membrane protein</topology>
    </subcellularLocation>
</comment>
<evidence type="ECO:0000256" key="1">
    <source>
        <dbReference type="ARBA" id="ARBA00004572"/>
    </source>
</evidence>
<keyword evidence="5" id="KW-1000">Mitochondrion outer membrane</keyword>
<keyword evidence="9" id="KW-0496">Mitochondrion</keyword>
<dbReference type="CDD" id="cd22884">
    <property type="entry name" value="TOM22"/>
    <property type="match status" value="1"/>
</dbReference>
<keyword evidence="3" id="KW-0813">Transport</keyword>
<gene>
    <name evidence="13" type="ORF">UCREL1_8368</name>
</gene>
<keyword evidence="11 13" id="KW-0675">Receptor</keyword>
<evidence type="ECO:0000256" key="3">
    <source>
        <dbReference type="ARBA" id="ARBA00022448"/>
    </source>
</evidence>
<evidence type="ECO:0000256" key="11">
    <source>
        <dbReference type="ARBA" id="ARBA00023170"/>
    </source>
</evidence>
<keyword evidence="6" id="KW-0653">Protein transport</keyword>
<dbReference type="GO" id="GO:0005742">
    <property type="term" value="C:mitochondrial outer membrane translocase complex"/>
    <property type="evidence" value="ECO:0007669"/>
    <property type="project" value="EnsemblFungi"/>
</dbReference>
<evidence type="ECO:0000256" key="8">
    <source>
        <dbReference type="ARBA" id="ARBA00023010"/>
    </source>
</evidence>
<dbReference type="Proteomes" id="UP000012174">
    <property type="component" value="Unassembled WGS sequence"/>
</dbReference>
<keyword evidence="7" id="KW-1133">Transmembrane helix</keyword>
<evidence type="ECO:0000313" key="14">
    <source>
        <dbReference type="Proteomes" id="UP000012174"/>
    </source>
</evidence>
<evidence type="ECO:0000256" key="2">
    <source>
        <dbReference type="ARBA" id="ARBA00009874"/>
    </source>
</evidence>
<keyword evidence="10" id="KW-0472">Membrane</keyword>
<evidence type="ECO:0000256" key="12">
    <source>
        <dbReference type="SAM" id="MobiDB-lite"/>
    </source>
</evidence>
<evidence type="ECO:0000313" key="13">
    <source>
        <dbReference type="EMBL" id="EMR64644.1"/>
    </source>
</evidence>
<proteinExistence type="inferred from homology"/>
<evidence type="ECO:0000256" key="9">
    <source>
        <dbReference type="ARBA" id="ARBA00023128"/>
    </source>
</evidence>
<dbReference type="HOGENOM" id="CLU_094333_1_0_1"/>
<feature type="region of interest" description="Disordered" evidence="12">
    <location>
        <begin position="1"/>
        <end position="41"/>
    </location>
</feature>
<dbReference type="EMBL" id="KB707034">
    <property type="protein sequence ID" value="EMR64644.1"/>
    <property type="molecule type" value="Genomic_DNA"/>
</dbReference>
<dbReference type="AlphaFoldDB" id="M7SEJ3"/>
<evidence type="ECO:0000256" key="7">
    <source>
        <dbReference type="ARBA" id="ARBA00022989"/>
    </source>
</evidence>
<sequence>MVQLTEVVDEHFQEGQPGPGEDEDFTDTDSEISEESEYDPENETLADRLYALRDIIPPTTRGYISAKVGAVTGAIGTTLSIGGKTLWVVSSSVLLLGVPWALAWSEEQQVVEMEKEMKMREMGSEILTAGGDPAVTGGSSTAAQVGAALGGHDAKPSL</sequence>
<dbReference type="GO" id="GO:0006886">
    <property type="term" value="P:intracellular protein transport"/>
    <property type="evidence" value="ECO:0007669"/>
    <property type="project" value="InterPro"/>
</dbReference>
<dbReference type="GO" id="GO:0030150">
    <property type="term" value="P:protein import into mitochondrial matrix"/>
    <property type="evidence" value="ECO:0007669"/>
    <property type="project" value="EnsemblFungi"/>
</dbReference>
<dbReference type="OrthoDB" id="10016939at2759"/>
<evidence type="ECO:0000256" key="4">
    <source>
        <dbReference type="ARBA" id="ARBA00022692"/>
    </source>
</evidence>
<protein>
    <submittedName>
        <fullName evidence="13">Putative mitochondrial import receptor subunit tom-22 protein</fullName>
    </submittedName>
</protein>
<evidence type="ECO:0000256" key="10">
    <source>
        <dbReference type="ARBA" id="ARBA00023136"/>
    </source>
</evidence>
<name>M7SEJ3_EUTLA</name>
<reference evidence="14" key="1">
    <citation type="journal article" date="2013" name="Genome Announc.">
        <title>Draft genome sequence of the grapevine dieback fungus Eutypa lata UCR-EL1.</title>
        <authorList>
            <person name="Blanco-Ulate B."/>
            <person name="Rolshausen P.E."/>
            <person name="Cantu D."/>
        </authorList>
    </citation>
    <scope>NUCLEOTIDE SEQUENCE [LARGE SCALE GENOMIC DNA]</scope>
    <source>
        <strain evidence="14">UCR-EL1</strain>
    </source>
</reference>
<comment type="similarity">
    <text evidence="2">Belongs to the Tom22 family.</text>
</comment>
<dbReference type="GO" id="GO:0045040">
    <property type="term" value="P:protein insertion into mitochondrial outer membrane"/>
    <property type="evidence" value="ECO:0007669"/>
    <property type="project" value="EnsemblFungi"/>
</dbReference>
<dbReference type="PANTHER" id="PTHR12504">
    <property type="entry name" value="MITOCHONDRIAL IMPORT RECEPTOR SUBUNIT TOM22"/>
    <property type="match status" value="1"/>
</dbReference>
<dbReference type="eggNOG" id="KOG4111">
    <property type="taxonomic scope" value="Eukaryota"/>
</dbReference>
<dbReference type="InterPro" id="IPR005683">
    <property type="entry name" value="Tom22"/>
</dbReference>
<dbReference type="OMA" id="LVWIVTT"/>
<dbReference type="GO" id="GO:0008320">
    <property type="term" value="F:protein transmembrane transporter activity"/>
    <property type="evidence" value="ECO:0007669"/>
    <property type="project" value="EnsemblFungi"/>
</dbReference>
<accession>M7SEJ3</accession>
<dbReference type="Pfam" id="PF04281">
    <property type="entry name" value="Tom22"/>
    <property type="match status" value="1"/>
</dbReference>
<evidence type="ECO:0000256" key="5">
    <source>
        <dbReference type="ARBA" id="ARBA00022787"/>
    </source>
</evidence>
<organism evidence="13 14">
    <name type="scientific">Eutypa lata (strain UCR-EL1)</name>
    <name type="common">Grapevine dieback disease fungus</name>
    <name type="synonym">Eutypa armeniacae</name>
    <dbReference type="NCBI Taxonomy" id="1287681"/>
    <lineage>
        <taxon>Eukaryota</taxon>
        <taxon>Fungi</taxon>
        <taxon>Dikarya</taxon>
        <taxon>Ascomycota</taxon>
        <taxon>Pezizomycotina</taxon>
        <taxon>Sordariomycetes</taxon>
        <taxon>Xylariomycetidae</taxon>
        <taxon>Xylariales</taxon>
        <taxon>Diatrypaceae</taxon>
        <taxon>Eutypa</taxon>
    </lineage>
</organism>
<feature type="compositionally biased region" description="Acidic residues" evidence="12">
    <location>
        <begin position="20"/>
        <end position="41"/>
    </location>
</feature>
<keyword evidence="4" id="KW-0812">Transmembrane</keyword>
<dbReference type="KEGG" id="ela:UCREL1_8368"/>
<dbReference type="STRING" id="1287681.M7SEJ3"/>
<dbReference type="PANTHER" id="PTHR12504:SF0">
    <property type="entry name" value="MITOCHONDRIAL IMPORT RECEPTOR SUBUNIT TOM22 HOMOLOG"/>
    <property type="match status" value="1"/>
</dbReference>
<keyword evidence="14" id="KW-1185">Reference proteome</keyword>
<keyword evidence="8" id="KW-0811">Translocation</keyword>
<evidence type="ECO:0000256" key="6">
    <source>
        <dbReference type="ARBA" id="ARBA00022927"/>
    </source>
</evidence>